<protein>
    <recommendedName>
        <fullName evidence="3">Transposase</fullName>
    </recommendedName>
</protein>
<gene>
    <name evidence="1" type="ORF">ACEG43_38860</name>
</gene>
<keyword evidence="2" id="KW-1185">Reference proteome</keyword>
<organism evidence="1 2">
    <name type="scientific">Streptomyces aureus</name>
    <dbReference type="NCBI Taxonomy" id="193461"/>
    <lineage>
        <taxon>Bacteria</taxon>
        <taxon>Bacillati</taxon>
        <taxon>Actinomycetota</taxon>
        <taxon>Actinomycetes</taxon>
        <taxon>Kitasatosporales</taxon>
        <taxon>Streptomycetaceae</taxon>
        <taxon>Streptomyces</taxon>
    </lineage>
</organism>
<evidence type="ECO:0000313" key="2">
    <source>
        <dbReference type="Proteomes" id="UP001571476"/>
    </source>
</evidence>
<dbReference type="RefSeq" id="WP_327580077.1">
    <property type="nucleotide sequence ID" value="NZ_BAAAKQ010000185.1"/>
</dbReference>
<reference evidence="1 2" key="1">
    <citation type="submission" date="2024-08" db="EMBL/GenBank/DDBJ databases">
        <title>Genome sequence of Streptomyces aureus CACIA-1.46HGO.</title>
        <authorList>
            <person name="Evangelista-Martinez Z."/>
        </authorList>
    </citation>
    <scope>NUCLEOTIDE SEQUENCE [LARGE SCALE GENOMIC DNA]</scope>
    <source>
        <strain evidence="1 2">CACIA-1.46HGO</strain>
    </source>
</reference>
<evidence type="ECO:0008006" key="3">
    <source>
        <dbReference type="Google" id="ProtNLM"/>
    </source>
</evidence>
<dbReference type="Proteomes" id="UP001571476">
    <property type="component" value="Unassembled WGS sequence"/>
</dbReference>
<accession>A0ABV4SV93</accession>
<name>A0ABV4SV93_9ACTN</name>
<comment type="caution">
    <text evidence="1">The sequence shown here is derived from an EMBL/GenBank/DDBJ whole genome shotgun (WGS) entry which is preliminary data.</text>
</comment>
<evidence type="ECO:0000313" key="1">
    <source>
        <dbReference type="EMBL" id="MFA3842090.1"/>
    </source>
</evidence>
<sequence>MGRKVQVPFAHIYGVGVLLCRATGMEAFACASHTLRKAYIDWPA</sequence>
<dbReference type="EMBL" id="JBGOSP010000033">
    <property type="protein sequence ID" value="MFA3842090.1"/>
    <property type="molecule type" value="Genomic_DNA"/>
</dbReference>
<proteinExistence type="predicted"/>